<dbReference type="PANTHER" id="PTHR33401">
    <property type="entry name" value="LIGHT-HARVESTING COMPLEX-LIKE PROTEIN OHP2, CHLOROPLASTIC"/>
    <property type="match status" value="1"/>
</dbReference>
<dbReference type="STRING" id="1590841.A0A2R6R8M8"/>
<comment type="caution">
    <text evidence="2">The sequence shown here is derived from an EMBL/GenBank/DDBJ whole genome shotgun (WGS) entry which is preliminary data.</text>
</comment>
<dbReference type="InParanoid" id="A0A2R6R8M8"/>
<dbReference type="OMA" id="KEANGFE"/>
<feature type="region of interest" description="Disordered" evidence="1">
    <location>
        <begin position="1"/>
        <end position="64"/>
    </location>
</feature>
<protein>
    <submittedName>
        <fullName evidence="2">Uncharacterized protein</fullName>
    </submittedName>
</protein>
<name>A0A2R6R8M8_ACTCC</name>
<organism evidence="2 3">
    <name type="scientific">Actinidia chinensis var. chinensis</name>
    <name type="common">Chinese soft-hair kiwi</name>
    <dbReference type="NCBI Taxonomy" id="1590841"/>
    <lineage>
        <taxon>Eukaryota</taxon>
        <taxon>Viridiplantae</taxon>
        <taxon>Streptophyta</taxon>
        <taxon>Embryophyta</taxon>
        <taxon>Tracheophyta</taxon>
        <taxon>Spermatophyta</taxon>
        <taxon>Magnoliopsida</taxon>
        <taxon>eudicotyledons</taxon>
        <taxon>Gunneridae</taxon>
        <taxon>Pentapetalae</taxon>
        <taxon>asterids</taxon>
        <taxon>Ericales</taxon>
        <taxon>Actinidiaceae</taxon>
        <taxon>Actinidia</taxon>
    </lineage>
</organism>
<proteinExistence type="predicted"/>
<feature type="compositionally biased region" description="Basic and acidic residues" evidence="1">
    <location>
        <begin position="12"/>
        <end position="37"/>
    </location>
</feature>
<dbReference type="AlphaFoldDB" id="A0A2R6R8M8"/>
<dbReference type="Gramene" id="PSS23911">
    <property type="protein sequence ID" value="PSS23911"/>
    <property type="gene ID" value="CEY00_Acc08767"/>
</dbReference>
<dbReference type="Proteomes" id="UP000241394">
    <property type="component" value="Chromosome LG8"/>
</dbReference>
<reference evidence="2 3" key="1">
    <citation type="submission" date="2017-07" db="EMBL/GenBank/DDBJ databases">
        <title>An improved, manually edited Actinidia chinensis var. chinensis (kiwifruit) genome highlights the challenges associated with draft genomes and gene prediction in plants.</title>
        <authorList>
            <person name="Pilkington S."/>
            <person name="Crowhurst R."/>
            <person name="Hilario E."/>
            <person name="Nardozza S."/>
            <person name="Fraser L."/>
            <person name="Peng Y."/>
            <person name="Gunaseelan K."/>
            <person name="Simpson R."/>
            <person name="Tahir J."/>
            <person name="Deroles S."/>
            <person name="Templeton K."/>
            <person name="Luo Z."/>
            <person name="Davy M."/>
            <person name="Cheng C."/>
            <person name="Mcneilage M."/>
            <person name="Scaglione D."/>
            <person name="Liu Y."/>
            <person name="Zhang Q."/>
            <person name="Datson P."/>
            <person name="De Silva N."/>
            <person name="Gardiner S."/>
            <person name="Bassett H."/>
            <person name="Chagne D."/>
            <person name="Mccallum J."/>
            <person name="Dzierzon H."/>
            <person name="Deng C."/>
            <person name="Wang Y.-Y."/>
            <person name="Barron N."/>
            <person name="Manako K."/>
            <person name="Bowen J."/>
            <person name="Foster T."/>
            <person name="Erridge Z."/>
            <person name="Tiffin H."/>
            <person name="Waite C."/>
            <person name="Davies K."/>
            <person name="Grierson E."/>
            <person name="Laing W."/>
            <person name="Kirk R."/>
            <person name="Chen X."/>
            <person name="Wood M."/>
            <person name="Montefiori M."/>
            <person name="Brummell D."/>
            <person name="Schwinn K."/>
            <person name="Catanach A."/>
            <person name="Fullerton C."/>
            <person name="Li D."/>
            <person name="Meiyalaghan S."/>
            <person name="Nieuwenhuizen N."/>
            <person name="Read N."/>
            <person name="Prakash R."/>
            <person name="Hunter D."/>
            <person name="Zhang H."/>
            <person name="Mckenzie M."/>
            <person name="Knabel M."/>
            <person name="Harris A."/>
            <person name="Allan A."/>
            <person name="Chen A."/>
            <person name="Janssen B."/>
            <person name="Plunkett B."/>
            <person name="Dwamena C."/>
            <person name="Voogd C."/>
            <person name="Leif D."/>
            <person name="Lafferty D."/>
            <person name="Souleyre E."/>
            <person name="Varkonyi-Gasic E."/>
            <person name="Gambi F."/>
            <person name="Hanley J."/>
            <person name="Yao J.-L."/>
            <person name="Cheung J."/>
            <person name="David K."/>
            <person name="Warren B."/>
            <person name="Marsh K."/>
            <person name="Snowden K."/>
            <person name="Lin-Wang K."/>
            <person name="Brian L."/>
            <person name="Martinez-Sanchez M."/>
            <person name="Wang M."/>
            <person name="Ileperuma N."/>
            <person name="Macnee N."/>
            <person name="Campin R."/>
            <person name="Mcatee P."/>
            <person name="Drummond R."/>
            <person name="Espley R."/>
            <person name="Ireland H."/>
            <person name="Wu R."/>
            <person name="Atkinson R."/>
            <person name="Karunairetnam S."/>
            <person name="Bulley S."/>
            <person name="Chunkath S."/>
            <person name="Hanley Z."/>
            <person name="Storey R."/>
            <person name="Thrimawithana A."/>
            <person name="Thomson S."/>
            <person name="David C."/>
            <person name="Testolin R."/>
        </authorList>
    </citation>
    <scope>NUCLEOTIDE SEQUENCE [LARGE SCALE GENOMIC DNA]</scope>
    <source>
        <strain evidence="3">cv. Red5</strain>
        <tissue evidence="2">Young leaf</tissue>
    </source>
</reference>
<keyword evidence="3" id="KW-1185">Reference proteome</keyword>
<dbReference type="FunCoup" id="A0A2R6R8M8">
    <property type="interactions" value="1500"/>
</dbReference>
<accession>A0A2R6R8M8</accession>
<reference evidence="3" key="2">
    <citation type="journal article" date="2018" name="BMC Genomics">
        <title>A manually annotated Actinidia chinensis var. chinensis (kiwifruit) genome highlights the challenges associated with draft genomes and gene prediction in plants.</title>
        <authorList>
            <person name="Pilkington S.M."/>
            <person name="Crowhurst R."/>
            <person name="Hilario E."/>
            <person name="Nardozza S."/>
            <person name="Fraser L."/>
            <person name="Peng Y."/>
            <person name="Gunaseelan K."/>
            <person name="Simpson R."/>
            <person name="Tahir J."/>
            <person name="Deroles S.C."/>
            <person name="Templeton K."/>
            <person name="Luo Z."/>
            <person name="Davy M."/>
            <person name="Cheng C."/>
            <person name="McNeilage M."/>
            <person name="Scaglione D."/>
            <person name="Liu Y."/>
            <person name="Zhang Q."/>
            <person name="Datson P."/>
            <person name="De Silva N."/>
            <person name="Gardiner S.E."/>
            <person name="Bassett H."/>
            <person name="Chagne D."/>
            <person name="McCallum J."/>
            <person name="Dzierzon H."/>
            <person name="Deng C."/>
            <person name="Wang Y.Y."/>
            <person name="Barron L."/>
            <person name="Manako K."/>
            <person name="Bowen J."/>
            <person name="Foster T.M."/>
            <person name="Erridge Z.A."/>
            <person name="Tiffin H."/>
            <person name="Waite C.N."/>
            <person name="Davies K.M."/>
            <person name="Grierson E.P."/>
            <person name="Laing W.A."/>
            <person name="Kirk R."/>
            <person name="Chen X."/>
            <person name="Wood M."/>
            <person name="Montefiori M."/>
            <person name="Brummell D.A."/>
            <person name="Schwinn K.E."/>
            <person name="Catanach A."/>
            <person name="Fullerton C."/>
            <person name="Li D."/>
            <person name="Meiyalaghan S."/>
            <person name="Nieuwenhuizen N."/>
            <person name="Read N."/>
            <person name="Prakash R."/>
            <person name="Hunter D."/>
            <person name="Zhang H."/>
            <person name="McKenzie M."/>
            <person name="Knabel M."/>
            <person name="Harris A."/>
            <person name="Allan A.C."/>
            <person name="Gleave A."/>
            <person name="Chen A."/>
            <person name="Janssen B.J."/>
            <person name="Plunkett B."/>
            <person name="Ampomah-Dwamena C."/>
            <person name="Voogd C."/>
            <person name="Leif D."/>
            <person name="Lafferty D."/>
            <person name="Souleyre E.J.F."/>
            <person name="Varkonyi-Gasic E."/>
            <person name="Gambi F."/>
            <person name="Hanley J."/>
            <person name="Yao J.L."/>
            <person name="Cheung J."/>
            <person name="David K.M."/>
            <person name="Warren B."/>
            <person name="Marsh K."/>
            <person name="Snowden K.C."/>
            <person name="Lin-Wang K."/>
            <person name="Brian L."/>
            <person name="Martinez-Sanchez M."/>
            <person name="Wang M."/>
            <person name="Ileperuma N."/>
            <person name="Macnee N."/>
            <person name="Campin R."/>
            <person name="McAtee P."/>
            <person name="Drummond R.S.M."/>
            <person name="Espley R.V."/>
            <person name="Ireland H.S."/>
            <person name="Wu R."/>
            <person name="Atkinson R.G."/>
            <person name="Karunairetnam S."/>
            <person name="Bulley S."/>
            <person name="Chunkath S."/>
            <person name="Hanley Z."/>
            <person name="Storey R."/>
            <person name="Thrimawithana A.H."/>
            <person name="Thomson S."/>
            <person name="David C."/>
            <person name="Testolin R."/>
            <person name="Huang H."/>
            <person name="Hellens R.P."/>
            <person name="Schaffer R.J."/>
        </authorList>
    </citation>
    <scope>NUCLEOTIDE SEQUENCE [LARGE SCALE GENOMIC DNA]</scope>
    <source>
        <strain evidence="3">cv. Red5</strain>
    </source>
</reference>
<sequence>MDKNGNNVNNCSKDKSQVVSVDSEKDASNGDRDKDNEAESLLPRPNGGLSKKSGKPGRKVHWNDENGNTLAEIVEFQPSDDSDSDDEESDSCICAIM</sequence>
<gene>
    <name evidence="2" type="ORF">CEY00_Acc08767</name>
</gene>
<dbReference type="OrthoDB" id="773814at2759"/>
<feature type="compositionally biased region" description="Polar residues" evidence="1">
    <location>
        <begin position="1"/>
        <end position="11"/>
    </location>
</feature>
<evidence type="ECO:0000256" key="1">
    <source>
        <dbReference type="SAM" id="MobiDB-lite"/>
    </source>
</evidence>
<evidence type="ECO:0000313" key="2">
    <source>
        <dbReference type="EMBL" id="PSS23911.1"/>
    </source>
</evidence>
<dbReference type="PANTHER" id="PTHR33401:SF2">
    <property type="entry name" value="OS03G0138400 PROTEIN"/>
    <property type="match status" value="1"/>
</dbReference>
<evidence type="ECO:0000313" key="3">
    <source>
        <dbReference type="Proteomes" id="UP000241394"/>
    </source>
</evidence>
<dbReference type="EMBL" id="NKQK01000008">
    <property type="protein sequence ID" value="PSS23911.1"/>
    <property type="molecule type" value="Genomic_DNA"/>
</dbReference>